<dbReference type="Proteomes" id="UP000186905">
    <property type="component" value="Unassembled WGS sequence"/>
</dbReference>
<dbReference type="EMBL" id="MJIL01000095">
    <property type="protein sequence ID" value="OLQ71111.1"/>
    <property type="molecule type" value="Genomic_DNA"/>
</dbReference>
<reference evidence="1 2" key="1">
    <citation type="submission" date="2016-09" db="EMBL/GenBank/DDBJ databases">
        <title>Photobacterium proteolyticum sp. nov. a protease producing bacterium isolated from ocean sediments of Laizhou Bay.</title>
        <authorList>
            <person name="Li Y."/>
        </authorList>
    </citation>
    <scope>NUCLEOTIDE SEQUENCE [LARGE SCALE GENOMIC DNA]</scope>
    <source>
        <strain evidence="1 2">13-12</strain>
    </source>
</reference>
<comment type="caution">
    <text evidence="1">The sequence shown here is derived from an EMBL/GenBank/DDBJ whole genome shotgun (WGS) entry which is preliminary data.</text>
</comment>
<gene>
    <name evidence="1" type="ORF">BIT28_02760</name>
</gene>
<dbReference type="AlphaFoldDB" id="A0A1Q9G9U5"/>
<protein>
    <submittedName>
        <fullName evidence="1">Uncharacterized protein</fullName>
    </submittedName>
</protein>
<evidence type="ECO:0000313" key="2">
    <source>
        <dbReference type="Proteomes" id="UP000186905"/>
    </source>
</evidence>
<accession>A0A1Q9G9U5</accession>
<organism evidence="1 2">
    <name type="scientific">Photobacterium proteolyticum</name>
    <dbReference type="NCBI Taxonomy" id="1903952"/>
    <lineage>
        <taxon>Bacteria</taxon>
        <taxon>Pseudomonadati</taxon>
        <taxon>Pseudomonadota</taxon>
        <taxon>Gammaproteobacteria</taxon>
        <taxon>Vibrionales</taxon>
        <taxon>Vibrionaceae</taxon>
        <taxon>Photobacterium</taxon>
    </lineage>
</organism>
<name>A0A1Q9G9U5_9GAMM</name>
<proteinExistence type="predicted"/>
<sequence length="87" mass="9955">MAALLSTLLVLSSDSPRTNFYKEMIITFDTFKFLVLSMSNCFFQKISLNTIDVCAYFTVFAHNKPQPIEWGECTDTVLQLSVIQITY</sequence>
<keyword evidence="2" id="KW-1185">Reference proteome</keyword>
<evidence type="ECO:0000313" key="1">
    <source>
        <dbReference type="EMBL" id="OLQ71111.1"/>
    </source>
</evidence>